<evidence type="ECO:0000313" key="3">
    <source>
        <dbReference type="Proteomes" id="UP001165653"/>
    </source>
</evidence>
<feature type="transmembrane region" description="Helical" evidence="1">
    <location>
        <begin position="45"/>
        <end position="63"/>
    </location>
</feature>
<organism evidence="2 3">
    <name type="scientific">Luteolibacter rhizosphaerae</name>
    <dbReference type="NCBI Taxonomy" id="2989719"/>
    <lineage>
        <taxon>Bacteria</taxon>
        <taxon>Pseudomonadati</taxon>
        <taxon>Verrucomicrobiota</taxon>
        <taxon>Verrucomicrobiia</taxon>
        <taxon>Verrucomicrobiales</taxon>
        <taxon>Verrucomicrobiaceae</taxon>
        <taxon>Luteolibacter</taxon>
    </lineage>
</organism>
<dbReference type="InterPro" id="IPR036465">
    <property type="entry name" value="vWFA_dom_sf"/>
</dbReference>
<dbReference type="SUPFAM" id="SSF53300">
    <property type="entry name" value="vWA-like"/>
    <property type="match status" value="1"/>
</dbReference>
<dbReference type="Gene3D" id="3.40.50.410">
    <property type="entry name" value="von Willebrand factor, type A domain"/>
    <property type="match status" value="1"/>
</dbReference>
<dbReference type="Proteomes" id="UP001165653">
    <property type="component" value="Unassembled WGS sequence"/>
</dbReference>
<feature type="transmembrane region" description="Helical" evidence="1">
    <location>
        <begin position="15"/>
        <end position="33"/>
    </location>
</feature>
<gene>
    <name evidence="2" type="ORF">OJ996_09745</name>
</gene>
<dbReference type="InterPro" id="IPR029062">
    <property type="entry name" value="Class_I_gatase-like"/>
</dbReference>
<dbReference type="SUPFAM" id="SSF52317">
    <property type="entry name" value="Class I glutamine amidotransferase-like"/>
    <property type="match status" value="1"/>
</dbReference>
<dbReference type="PANTHER" id="PTHR37947:SF1">
    <property type="entry name" value="BLL2462 PROTEIN"/>
    <property type="match status" value="1"/>
</dbReference>
<dbReference type="Gene3D" id="3.40.50.880">
    <property type="match status" value="1"/>
</dbReference>
<feature type="transmembrane region" description="Helical" evidence="1">
    <location>
        <begin position="716"/>
        <end position="735"/>
    </location>
</feature>
<evidence type="ECO:0000313" key="2">
    <source>
        <dbReference type="EMBL" id="MCW1913857.1"/>
    </source>
</evidence>
<protein>
    <recommendedName>
        <fullName evidence="4">VWA domain-containing protein</fullName>
    </recommendedName>
</protein>
<evidence type="ECO:0008006" key="4">
    <source>
        <dbReference type="Google" id="ProtNLM"/>
    </source>
</evidence>
<proteinExistence type="predicted"/>
<dbReference type="RefSeq" id="WP_264513358.1">
    <property type="nucleotide sequence ID" value="NZ_JAPDDR010000004.1"/>
</dbReference>
<keyword evidence="3" id="KW-1185">Reference proteome</keyword>
<accession>A0ABT3G203</accession>
<evidence type="ECO:0000256" key="1">
    <source>
        <dbReference type="SAM" id="Phobius"/>
    </source>
</evidence>
<keyword evidence="1" id="KW-1133">Transmembrane helix</keyword>
<sequence length="742" mass="82245">MSFSLHNLQFTTSPAMLAVGLAALLIVGVLCFLSWKRSPHPRRTALLEGLRFLIALIVVAMLWKPEWLTVIHPQTKPRIAILWDASKSMDTLDAEVPQIFSPNRSVISRKDWTRMALDSPLWAPIADGEKNDLVDRSFSAPPEDPAQVPLAGTDLSSPVEDLLENETNLRAAILISDGDYNIGQPPVVAAQKLLQRGVPLFTIPVGSKKRLPDLDLLSVTAPAYGIVGENVQIPFTVRSSLDREVRTIVRLRDDTGREKTKEITLPPGQPTYDAILWRLEKEGASTLELSIPMADGELIEANNSRKFTLSGRPESIKVLVIETLPRWEYRYLRNALSRDPGVELSCLLFHPQLGKGDGPDYIQDFPSKPEDLAKYDVIFIGDVGVAPDQLTKDQCELLRGLVENQASGIVFMPGPQGNQFTLQDTALWDLMPVIMDNENKPGFHDPVASPLTLTGEGRSSLLTMLADSEEANPDVWRALPGFHWHAPVVKSKGGTEVLAVNVNRRGRFGPTPLIVTKTAGNGKVLFMGIDSAWRWRRGVEDKYHYRFWGQVARWMSYQRNMAAGERVRLYFTPERPVPGDTVTFNANAFNAAGAPLEEGNVYVDATAPDGTKERIALEKNDTAWGAFSGRMKVSLPGEWTLRASIDEAGAEPIETKLLAQGVELEQTGQPARPEVLAEMARIAKGRMITPDQLPELIKEIEALPEPRPIENRLPLWSHWASVALVILLMSVFWTGRKLNGAF</sequence>
<dbReference type="EMBL" id="JAPDDR010000004">
    <property type="protein sequence ID" value="MCW1913857.1"/>
    <property type="molecule type" value="Genomic_DNA"/>
</dbReference>
<name>A0ABT3G203_9BACT</name>
<keyword evidence="1" id="KW-0472">Membrane</keyword>
<dbReference type="PANTHER" id="PTHR37947">
    <property type="entry name" value="BLL2462 PROTEIN"/>
    <property type="match status" value="1"/>
</dbReference>
<reference evidence="2" key="1">
    <citation type="submission" date="2022-10" db="EMBL/GenBank/DDBJ databases">
        <title>Luteolibacter sp. GHJ8, whole genome shotgun sequencing project.</title>
        <authorList>
            <person name="Zhao G."/>
            <person name="Shen L."/>
        </authorList>
    </citation>
    <scope>NUCLEOTIDE SEQUENCE</scope>
    <source>
        <strain evidence="2">GHJ8</strain>
    </source>
</reference>
<keyword evidence="1" id="KW-0812">Transmembrane</keyword>
<comment type="caution">
    <text evidence="2">The sequence shown here is derived from an EMBL/GenBank/DDBJ whole genome shotgun (WGS) entry which is preliminary data.</text>
</comment>